<keyword evidence="2" id="KW-1185">Reference proteome</keyword>
<organism evidence="1">
    <name type="scientific">Absidia glauca</name>
    <name type="common">Pin mould</name>
    <dbReference type="NCBI Taxonomy" id="4829"/>
    <lineage>
        <taxon>Eukaryota</taxon>
        <taxon>Fungi</taxon>
        <taxon>Fungi incertae sedis</taxon>
        <taxon>Mucoromycota</taxon>
        <taxon>Mucoromycotina</taxon>
        <taxon>Mucoromycetes</taxon>
        <taxon>Mucorales</taxon>
        <taxon>Cunninghamellaceae</taxon>
        <taxon>Absidia</taxon>
    </lineage>
</organism>
<accession>A0A168Q3V2</accession>
<proteinExistence type="predicted"/>
<sequence length="94" mass="10811">MYPARIPTPYQSLPQLQSLQNTPYTTSSLSPCTPHIIFNLRQIAPEPTDLSKLQSNISRPEMHLDHSFYPQNDRRELSFRRSRGTVISLVNDLS</sequence>
<gene>
    <name evidence="1" type="primary">ABSGL_09307.1 scaffold 11175</name>
</gene>
<dbReference type="InParanoid" id="A0A168Q3V2"/>
<evidence type="ECO:0000313" key="2">
    <source>
        <dbReference type="Proteomes" id="UP000078561"/>
    </source>
</evidence>
<dbReference type="AlphaFoldDB" id="A0A168Q3V2"/>
<protein>
    <submittedName>
        <fullName evidence="1">Uncharacterized protein</fullName>
    </submittedName>
</protein>
<dbReference type="EMBL" id="LT554202">
    <property type="protein sequence ID" value="SAM03466.1"/>
    <property type="molecule type" value="Genomic_DNA"/>
</dbReference>
<reference evidence="1" key="1">
    <citation type="submission" date="2016-04" db="EMBL/GenBank/DDBJ databases">
        <authorList>
            <person name="Evans L.H."/>
            <person name="Alamgir A."/>
            <person name="Owens N."/>
            <person name="Weber N.D."/>
            <person name="Virtaneva K."/>
            <person name="Barbian K."/>
            <person name="Babar A."/>
            <person name="Rosenke K."/>
        </authorList>
    </citation>
    <scope>NUCLEOTIDE SEQUENCE [LARGE SCALE GENOMIC DNA]</scope>
    <source>
        <strain evidence="1">CBS 101.48</strain>
    </source>
</reference>
<evidence type="ECO:0000313" key="1">
    <source>
        <dbReference type="EMBL" id="SAM03466.1"/>
    </source>
</evidence>
<name>A0A168Q3V2_ABSGL</name>
<dbReference type="Proteomes" id="UP000078561">
    <property type="component" value="Unassembled WGS sequence"/>
</dbReference>